<keyword evidence="4" id="KW-1133">Transmembrane helix</keyword>
<dbReference type="InterPro" id="IPR051407">
    <property type="entry name" value="Bact_OM_lipoprot/Surf_antigen"/>
</dbReference>
<keyword evidence="7" id="KW-1185">Reference proteome</keyword>
<evidence type="ECO:0000256" key="3">
    <source>
        <dbReference type="SAM" id="MobiDB-lite"/>
    </source>
</evidence>
<evidence type="ECO:0000256" key="1">
    <source>
        <dbReference type="ARBA" id="ARBA00004370"/>
    </source>
</evidence>
<comment type="subcellular location">
    <subcellularLocation>
        <location evidence="1">Membrane</location>
    </subcellularLocation>
</comment>
<feature type="compositionally biased region" description="Low complexity" evidence="3">
    <location>
        <begin position="81"/>
        <end position="91"/>
    </location>
</feature>
<proteinExistence type="predicted"/>
<evidence type="ECO:0000259" key="5">
    <source>
        <dbReference type="Pfam" id="PF05433"/>
    </source>
</evidence>
<keyword evidence="4" id="KW-0812">Transmembrane</keyword>
<dbReference type="RefSeq" id="WP_182218326.1">
    <property type="nucleotide sequence ID" value="NZ_JACEZS010000010.1"/>
</dbReference>
<feature type="domain" description="Glycine zipper 2TM" evidence="5">
    <location>
        <begin position="139"/>
        <end position="180"/>
    </location>
</feature>
<evidence type="ECO:0000313" key="6">
    <source>
        <dbReference type="EMBL" id="MBA5606347.1"/>
    </source>
</evidence>
<feature type="transmembrane region" description="Helical" evidence="4">
    <location>
        <begin position="15"/>
        <end position="38"/>
    </location>
</feature>
<protein>
    <submittedName>
        <fullName evidence="6">Glycine zipper 2TM domain-containing protein</fullName>
    </submittedName>
</protein>
<evidence type="ECO:0000256" key="4">
    <source>
        <dbReference type="SAM" id="Phobius"/>
    </source>
</evidence>
<organism evidence="6 7">
    <name type="scientific">Rugamonas fusca</name>
    <dbReference type="NCBI Taxonomy" id="2758568"/>
    <lineage>
        <taxon>Bacteria</taxon>
        <taxon>Pseudomonadati</taxon>
        <taxon>Pseudomonadota</taxon>
        <taxon>Betaproteobacteria</taxon>
        <taxon>Burkholderiales</taxon>
        <taxon>Oxalobacteraceae</taxon>
        <taxon>Telluria group</taxon>
        <taxon>Rugamonas</taxon>
    </lineage>
</organism>
<gene>
    <name evidence="6" type="ORF">H3H36_13400</name>
</gene>
<dbReference type="EMBL" id="JACEZS010000010">
    <property type="protein sequence ID" value="MBA5606347.1"/>
    <property type="molecule type" value="Genomic_DNA"/>
</dbReference>
<dbReference type="Pfam" id="PF05433">
    <property type="entry name" value="Rick_17kDa_Anti"/>
    <property type="match status" value="1"/>
</dbReference>
<comment type="caution">
    <text evidence="6">The sequence shown here is derived from an EMBL/GenBank/DDBJ whole genome shotgun (WGS) entry which is preliminary data.</text>
</comment>
<dbReference type="InterPro" id="IPR008816">
    <property type="entry name" value="Gly_zipper_2TM_dom"/>
</dbReference>
<keyword evidence="2 4" id="KW-0472">Membrane</keyword>
<dbReference type="GO" id="GO:0019867">
    <property type="term" value="C:outer membrane"/>
    <property type="evidence" value="ECO:0007669"/>
    <property type="project" value="InterPro"/>
</dbReference>
<evidence type="ECO:0000256" key="2">
    <source>
        <dbReference type="ARBA" id="ARBA00023136"/>
    </source>
</evidence>
<dbReference type="PANTHER" id="PTHR35603">
    <property type="match status" value="1"/>
</dbReference>
<dbReference type="PANTHER" id="PTHR35603:SF2">
    <property type="entry name" value="OUTER MEMBRANE LIPOPROTEIN"/>
    <property type="match status" value="1"/>
</dbReference>
<reference evidence="6 7" key="1">
    <citation type="submission" date="2020-07" db="EMBL/GenBank/DDBJ databases">
        <title>Novel species isolated from subtropical streams in China.</title>
        <authorList>
            <person name="Lu H."/>
        </authorList>
    </citation>
    <scope>NUCLEOTIDE SEQUENCE [LARGE SCALE GENOMIC DNA]</scope>
    <source>
        <strain evidence="6 7">FT3S</strain>
    </source>
</reference>
<accession>A0A7W2I7A5</accession>
<name>A0A7W2I7A5_9BURK</name>
<evidence type="ECO:0000313" key="7">
    <source>
        <dbReference type="Proteomes" id="UP000566711"/>
    </source>
</evidence>
<feature type="compositionally biased region" description="Pro residues" evidence="3">
    <location>
        <begin position="92"/>
        <end position="102"/>
    </location>
</feature>
<dbReference type="AlphaFoldDB" id="A0A7W2I7A5"/>
<feature type="region of interest" description="Disordered" evidence="3">
    <location>
        <begin position="52"/>
        <end position="111"/>
    </location>
</feature>
<dbReference type="Proteomes" id="UP000566711">
    <property type="component" value="Unassembled WGS sequence"/>
</dbReference>
<sequence length="228" mass="22461">MHIHEASARQVTHPILIVAAVAVVLFCSVGTAAILGWLPSSSGSGYQPVPAIQHPAPAVPPPGAPAPLAQPSTDPMLAQSAAQPVTLAATQPPAPAAPPAAPPAASAPTSAAAPAPHCRNCGVIAAIHEVHTRGQGSGLGAAGGAVLGGLLGNQVGGGHGRQLATIAGAVGGAVAGNQIEGNMKSTSSYNVVVRMDDGRTRNVHLASAGNWRAGEPVRIVNGTLRAER</sequence>